<gene>
    <name evidence="5" type="ORF">ACFR9T_09760</name>
</gene>
<comment type="caution">
    <text evidence="5">The sequence shown here is derived from an EMBL/GenBank/DDBJ whole genome shotgun (WGS) entry which is preliminary data.</text>
</comment>
<dbReference type="GO" id="GO:0009307">
    <property type="term" value="P:DNA restriction-modification system"/>
    <property type="evidence" value="ECO:0007669"/>
    <property type="project" value="UniProtKB-KW"/>
</dbReference>
<keyword evidence="3" id="KW-0949">S-adenosyl-L-methionine</keyword>
<dbReference type="PRINTS" id="PR00508">
    <property type="entry name" value="S21N4MTFRASE"/>
</dbReference>
<dbReference type="GO" id="GO:0032259">
    <property type="term" value="P:methylation"/>
    <property type="evidence" value="ECO:0007669"/>
    <property type="project" value="UniProtKB-KW"/>
</dbReference>
<evidence type="ECO:0000259" key="4">
    <source>
        <dbReference type="Pfam" id="PF01555"/>
    </source>
</evidence>
<proteinExistence type="inferred from homology"/>
<keyword evidence="3" id="KW-0680">Restriction system</keyword>
<keyword evidence="2" id="KW-0808">Transferase</keyword>
<name>A0ABD6C1W2_9EURY</name>
<feature type="domain" description="DNA methylase N-4/N-6" evidence="4">
    <location>
        <begin position="28"/>
        <end position="245"/>
    </location>
</feature>
<evidence type="ECO:0000256" key="2">
    <source>
        <dbReference type="ARBA" id="ARBA00022679"/>
    </source>
</evidence>
<organism evidence="5 6">
    <name type="scientific">Halorubrum laminariae</name>
    <dbReference type="NCBI Taxonomy" id="1433523"/>
    <lineage>
        <taxon>Archaea</taxon>
        <taxon>Methanobacteriati</taxon>
        <taxon>Methanobacteriota</taxon>
        <taxon>Stenosarchaea group</taxon>
        <taxon>Halobacteria</taxon>
        <taxon>Halobacteriales</taxon>
        <taxon>Haloferacaceae</taxon>
        <taxon>Halorubrum</taxon>
    </lineage>
</organism>
<dbReference type="GO" id="GO:0015667">
    <property type="term" value="F:site-specific DNA-methyltransferase (cytosine-N4-specific) activity"/>
    <property type="evidence" value="ECO:0007669"/>
    <property type="project" value="UniProtKB-EC"/>
</dbReference>
<dbReference type="PANTHER" id="PTHR13370:SF3">
    <property type="entry name" value="TRNA (GUANINE(10)-N2)-METHYLTRANSFERASE HOMOLOG"/>
    <property type="match status" value="1"/>
</dbReference>
<dbReference type="Pfam" id="PF01555">
    <property type="entry name" value="N6_N4_Mtase"/>
    <property type="match status" value="1"/>
</dbReference>
<dbReference type="EC" id="2.1.1.113" evidence="3"/>
<dbReference type="PANTHER" id="PTHR13370">
    <property type="entry name" value="RNA METHYLASE-RELATED"/>
    <property type="match status" value="1"/>
</dbReference>
<sequence>MPNLKSYTGLEVHWGSSEEMDAVEDNSVQSVICSPPYWNLKDYGHDEQIGTSDESYDRYHDRMQKVWSECYDKLADNGSMWIVVDTVMDKGDLQLLPYHIAERAQEVGFILQDLITWYKPTAIAGMTERNVVNKKEYIVYLSKNKKHKFREERGENSSEDPAVENNHRLGNLWRHPVKRGSIGTNVLHKAPYPISLINRLVQVSTNEGDVVLDPFFGSGTTAYSALELGRKCIGYELNEEFESVIRERLTPIQQRSLAEF</sequence>
<accession>A0ABD6C1W2</accession>
<dbReference type="SUPFAM" id="SSF53335">
    <property type="entry name" value="S-adenosyl-L-methionine-dependent methyltransferases"/>
    <property type="match status" value="1"/>
</dbReference>
<dbReference type="Proteomes" id="UP001597185">
    <property type="component" value="Unassembled WGS sequence"/>
</dbReference>
<reference evidence="5 6" key="1">
    <citation type="journal article" date="2019" name="Int. J. Syst. Evol. Microbiol.">
        <title>The Global Catalogue of Microorganisms (GCM) 10K type strain sequencing project: providing services to taxonomists for standard genome sequencing and annotation.</title>
        <authorList>
            <consortium name="The Broad Institute Genomics Platform"/>
            <consortium name="The Broad Institute Genome Sequencing Center for Infectious Disease"/>
            <person name="Wu L."/>
            <person name="Ma J."/>
        </authorList>
    </citation>
    <scope>NUCLEOTIDE SEQUENCE [LARGE SCALE GENOMIC DNA]</scope>
    <source>
        <strain evidence="5 6">CGMCC 1.12689</strain>
    </source>
</reference>
<dbReference type="InterPro" id="IPR001091">
    <property type="entry name" value="RM_Methyltransferase"/>
</dbReference>
<keyword evidence="6" id="KW-1185">Reference proteome</keyword>
<comment type="similarity">
    <text evidence="3">Belongs to the N(4)/N(6)-methyltransferase family.</text>
</comment>
<evidence type="ECO:0000313" key="5">
    <source>
        <dbReference type="EMBL" id="MFD1570870.1"/>
    </source>
</evidence>
<dbReference type="InterPro" id="IPR029063">
    <property type="entry name" value="SAM-dependent_MTases_sf"/>
</dbReference>
<dbReference type="RefSeq" id="WP_256418364.1">
    <property type="nucleotide sequence ID" value="NZ_JANHDL010000005.1"/>
</dbReference>
<dbReference type="InterPro" id="IPR002941">
    <property type="entry name" value="DNA_methylase_N4/N6"/>
</dbReference>
<dbReference type="AlphaFoldDB" id="A0ABD6C1W2"/>
<comment type="catalytic activity">
    <reaction evidence="3">
        <text>a 2'-deoxycytidine in DNA + S-adenosyl-L-methionine = an N(4)-methyl-2'-deoxycytidine in DNA + S-adenosyl-L-homocysteine + H(+)</text>
        <dbReference type="Rhea" id="RHEA:16857"/>
        <dbReference type="Rhea" id="RHEA-COMP:11369"/>
        <dbReference type="Rhea" id="RHEA-COMP:13674"/>
        <dbReference type="ChEBI" id="CHEBI:15378"/>
        <dbReference type="ChEBI" id="CHEBI:57856"/>
        <dbReference type="ChEBI" id="CHEBI:59789"/>
        <dbReference type="ChEBI" id="CHEBI:85452"/>
        <dbReference type="ChEBI" id="CHEBI:137933"/>
        <dbReference type="EC" id="2.1.1.113"/>
    </reaction>
</comment>
<dbReference type="EMBL" id="JBHUDB010000006">
    <property type="protein sequence ID" value="MFD1570870.1"/>
    <property type="molecule type" value="Genomic_DNA"/>
</dbReference>
<protein>
    <recommendedName>
        <fullName evidence="3">Type II methyltransferase</fullName>
        <ecNumber evidence="3">2.1.1.113</ecNumber>
    </recommendedName>
    <alternativeName>
        <fullName evidence="3">N-4 cytosine-specific methyltransferase</fullName>
    </alternativeName>
</protein>
<evidence type="ECO:0000256" key="3">
    <source>
        <dbReference type="RuleBase" id="RU362026"/>
    </source>
</evidence>
<dbReference type="Gene3D" id="3.40.50.150">
    <property type="entry name" value="Vaccinia Virus protein VP39"/>
    <property type="match status" value="1"/>
</dbReference>
<evidence type="ECO:0000256" key="1">
    <source>
        <dbReference type="ARBA" id="ARBA00022603"/>
    </source>
</evidence>
<evidence type="ECO:0000313" key="6">
    <source>
        <dbReference type="Proteomes" id="UP001597185"/>
    </source>
</evidence>
<keyword evidence="1 3" id="KW-0489">Methyltransferase</keyword>